<dbReference type="Gene3D" id="3.90.1300.10">
    <property type="entry name" value="Amidase signature (AS) domain"/>
    <property type="match status" value="1"/>
</dbReference>
<dbReference type="GO" id="GO:0003824">
    <property type="term" value="F:catalytic activity"/>
    <property type="evidence" value="ECO:0007669"/>
    <property type="project" value="InterPro"/>
</dbReference>
<dbReference type="PROSITE" id="PS00571">
    <property type="entry name" value="AMIDASES"/>
    <property type="match status" value="1"/>
</dbReference>
<proteinExistence type="inferred from homology"/>
<gene>
    <name evidence="3" type="ORF">GSOID_T00026217001</name>
</gene>
<dbReference type="InterPro" id="IPR036928">
    <property type="entry name" value="AS_sf"/>
</dbReference>
<accession>E4Z490</accession>
<dbReference type="InterPro" id="IPR020556">
    <property type="entry name" value="Amidase_CS"/>
</dbReference>
<dbReference type="PANTHER" id="PTHR11895:SF67">
    <property type="entry name" value="AMIDASE DOMAIN-CONTAINING PROTEIN"/>
    <property type="match status" value="1"/>
</dbReference>
<dbReference type="AlphaFoldDB" id="E4Z490"/>
<evidence type="ECO:0000313" key="3">
    <source>
        <dbReference type="EMBL" id="CBY42518.1"/>
    </source>
</evidence>
<dbReference type="InterPro" id="IPR000120">
    <property type="entry name" value="Amidase"/>
</dbReference>
<name>E4Z490_OIKDI</name>
<dbReference type="PANTHER" id="PTHR11895">
    <property type="entry name" value="TRANSAMIDASE"/>
    <property type="match status" value="1"/>
</dbReference>
<sequence>TAYKSGKFSPIDIAEQLLKDLQILNAKLNMICEYFPDQVRAQARASAARYAEAKALGPLDGVPIAMKDQLDIEGHRRRNGLEFCESGAAVEDCTITARCRAQGMIIVGVTNMHPKGMSCFGSNISVDHGMCRNPFNDKFYCGASSSGAGAIVASGIMPLAVGTDGGGSVRIPAGYCNLVGLFPSIGRAPQRGTSSGTCSAAGPMAHTPQDCARLYAVMAGPDYQVGSEQSRIQPKVTIPKTLLKSLVGVKVGIDQCWNQTGVPDSLFNPFQKRLNWMIDQGAEIVHFIMPEKDVVYAAHLMCFSNEIASDVIRYQQQGKQVDYDVEMISNIQAQTVRATDYFIANKIRTKFMRIMDDLFSKMDIIATPMSKSTMVEIGAGDHLYGRSDAKTVGKISYFTRIFNFVGCPGIMVQLGHDKNDVPFGFHMAAKWWNEEKLFEIAAFMESEAPYKKPAHLHTPPFKTA</sequence>
<feature type="non-terminal residue" evidence="3">
    <location>
        <position position="1"/>
    </location>
</feature>
<dbReference type="Pfam" id="PF01425">
    <property type="entry name" value="Amidase"/>
    <property type="match status" value="1"/>
</dbReference>
<dbReference type="EMBL" id="FN657239">
    <property type="protein sequence ID" value="CBY42518.1"/>
    <property type="molecule type" value="Genomic_DNA"/>
</dbReference>
<organism evidence="3">
    <name type="scientific">Oikopleura dioica</name>
    <name type="common">Tunicate</name>
    <dbReference type="NCBI Taxonomy" id="34765"/>
    <lineage>
        <taxon>Eukaryota</taxon>
        <taxon>Metazoa</taxon>
        <taxon>Chordata</taxon>
        <taxon>Tunicata</taxon>
        <taxon>Appendicularia</taxon>
        <taxon>Copelata</taxon>
        <taxon>Oikopleuridae</taxon>
        <taxon>Oikopleura</taxon>
    </lineage>
</organism>
<protein>
    <recommendedName>
        <fullName evidence="2">Amidase domain-containing protein</fullName>
    </recommendedName>
</protein>
<reference evidence="3" key="1">
    <citation type="journal article" date="2010" name="Science">
        <title>Plasticity of animal genome architecture unmasked by rapid evolution of a pelagic tunicate.</title>
        <authorList>
            <person name="Denoeud F."/>
            <person name="Henriet S."/>
            <person name="Mungpakdee S."/>
            <person name="Aury J.M."/>
            <person name="Da Silva C."/>
            <person name="Brinkmann H."/>
            <person name="Mikhaleva J."/>
            <person name="Olsen L.C."/>
            <person name="Jubin C."/>
            <person name="Canestro C."/>
            <person name="Bouquet J.M."/>
            <person name="Danks G."/>
            <person name="Poulain J."/>
            <person name="Campsteijn C."/>
            <person name="Adamski M."/>
            <person name="Cross I."/>
            <person name="Yadetie F."/>
            <person name="Muffato M."/>
            <person name="Louis A."/>
            <person name="Butcher S."/>
            <person name="Tsagkogeorga G."/>
            <person name="Konrad A."/>
            <person name="Singh S."/>
            <person name="Jensen M.F."/>
            <person name="Cong E.H."/>
            <person name="Eikeseth-Otteraa H."/>
            <person name="Noel B."/>
            <person name="Anthouard V."/>
            <person name="Porcel B.M."/>
            <person name="Kachouri-Lafond R."/>
            <person name="Nishino A."/>
            <person name="Ugolini M."/>
            <person name="Chourrout P."/>
            <person name="Nishida H."/>
            <person name="Aasland R."/>
            <person name="Huzurbazar S."/>
            <person name="Westhof E."/>
            <person name="Delsuc F."/>
            <person name="Lehrach H."/>
            <person name="Reinhardt R."/>
            <person name="Weissenbach J."/>
            <person name="Roy S.W."/>
            <person name="Artiguenave F."/>
            <person name="Postlethwait J.H."/>
            <person name="Manak J.R."/>
            <person name="Thompson E.M."/>
            <person name="Jaillon O."/>
            <person name="Du Pasquier L."/>
            <person name="Boudinot P."/>
            <person name="Liberles D.A."/>
            <person name="Volff J.N."/>
            <person name="Philippe H."/>
            <person name="Lenhard B."/>
            <person name="Roest Crollius H."/>
            <person name="Wincker P."/>
            <person name="Chourrout D."/>
        </authorList>
    </citation>
    <scope>NUCLEOTIDE SEQUENCE [LARGE SCALE GENOMIC DNA]</scope>
</reference>
<dbReference type="SUPFAM" id="SSF75304">
    <property type="entry name" value="Amidase signature (AS) enzymes"/>
    <property type="match status" value="1"/>
</dbReference>
<evidence type="ECO:0000256" key="1">
    <source>
        <dbReference type="ARBA" id="ARBA00009199"/>
    </source>
</evidence>
<comment type="similarity">
    <text evidence="1">Belongs to the amidase family.</text>
</comment>
<feature type="domain" description="Amidase" evidence="2">
    <location>
        <begin position="13"/>
        <end position="437"/>
    </location>
</feature>
<evidence type="ECO:0000259" key="2">
    <source>
        <dbReference type="Pfam" id="PF01425"/>
    </source>
</evidence>
<dbReference type="InterPro" id="IPR023631">
    <property type="entry name" value="Amidase_dom"/>
</dbReference>
<dbReference type="Proteomes" id="UP000011014">
    <property type="component" value="Unassembled WGS sequence"/>
</dbReference>